<dbReference type="GO" id="GO:0097063">
    <property type="term" value="F:cadmium ion sensor activity"/>
    <property type="evidence" value="ECO:0007669"/>
    <property type="project" value="TreeGrafter"/>
</dbReference>
<dbReference type="PANTHER" id="PTHR39168">
    <property type="entry name" value="TRANSCRIPTIONAL REGULATOR-RELATED"/>
    <property type="match status" value="1"/>
</dbReference>
<dbReference type="InterPro" id="IPR052543">
    <property type="entry name" value="HTH_Metal-responsive_Reg"/>
</dbReference>
<proteinExistence type="predicted"/>
<dbReference type="InterPro" id="IPR011991">
    <property type="entry name" value="ArsR-like_HTH"/>
</dbReference>
<dbReference type="AlphaFoldDB" id="A3CZ25"/>
<dbReference type="GO" id="GO:0003700">
    <property type="term" value="F:DNA-binding transcription factor activity"/>
    <property type="evidence" value="ECO:0007669"/>
    <property type="project" value="InterPro"/>
</dbReference>
<dbReference type="GO" id="GO:0032791">
    <property type="term" value="F:lead ion binding"/>
    <property type="evidence" value="ECO:0007669"/>
    <property type="project" value="TreeGrafter"/>
</dbReference>
<accession>A3CZ25</accession>
<dbReference type="InterPro" id="IPR001845">
    <property type="entry name" value="HTH_ArsR_DNA-bd_dom"/>
</dbReference>
<protein>
    <submittedName>
        <fullName evidence="2">Transcriptional regulator, ArsR family</fullName>
    </submittedName>
</protein>
<dbReference type="KEGG" id="sbl:Sbal_0204"/>
<dbReference type="InterPro" id="IPR036388">
    <property type="entry name" value="WH-like_DNA-bd_sf"/>
</dbReference>
<feature type="domain" description="HTH arsR-type" evidence="1">
    <location>
        <begin position="9"/>
        <end position="104"/>
    </location>
</feature>
<gene>
    <name evidence="2" type="ordered locus">Sbal_0204</name>
</gene>
<evidence type="ECO:0000313" key="2">
    <source>
        <dbReference type="EMBL" id="ABN59738.1"/>
    </source>
</evidence>
<dbReference type="GO" id="GO:0003677">
    <property type="term" value="F:DNA binding"/>
    <property type="evidence" value="ECO:0007669"/>
    <property type="project" value="TreeGrafter"/>
</dbReference>
<evidence type="ECO:0000259" key="1">
    <source>
        <dbReference type="PROSITE" id="PS50987"/>
    </source>
</evidence>
<dbReference type="Gene3D" id="1.10.10.10">
    <property type="entry name" value="Winged helix-like DNA-binding domain superfamily/Winged helix DNA-binding domain"/>
    <property type="match status" value="1"/>
</dbReference>
<dbReference type="SMART" id="SM00418">
    <property type="entry name" value="HTH_ARSR"/>
    <property type="match status" value="1"/>
</dbReference>
<dbReference type="EMBL" id="CP000563">
    <property type="protein sequence ID" value="ABN59738.1"/>
    <property type="molecule type" value="Genomic_DNA"/>
</dbReference>
<dbReference type="PANTHER" id="PTHR39168:SF1">
    <property type="entry name" value="TRANSCRIPTIONAL REGULATORY PROTEIN"/>
    <property type="match status" value="1"/>
</dbReference>
<dbReference type="Pfam" id="PF12840">
    <property type="entry name" value="HTH_20"/>
    <property type="match status" value="1"/>
</dbReference>
<dbReference type="GO" id="GO:0010288">
    <property type="term" value="P:response to lead ion"/>
    <property type="evidence" value="ECO:0007669"/>
    <property type="project" value="TreeGrafter"/>
</dbReference>
<dbReference type="SUPFAM" id="SSF46785">
    <property type="entry name" value="Winged helix' DNA-binding domain"/>
    <property type="match status" value="1"/>
</dbReference>
<evidence type="ECO:0000313" key="3">
    <source>
        <dbReference type="Proteomes" id="UP000001557"/>
    </source>
</evidence>
<name>A3CZ25_SHEB5</name>
<dbReference type="Proteomes" id="UP000001557">
    <property type="component" value="Chromosome"/>
</dbReference>
<sequence length="251" mass="27573">MVIELSPNEITSMEPNIAFIANLIGDAARSRMLIALMGGEALTATELALEADITPQTASSHLTKLVEGELLLVRKQGRHKYFQLQSRQVAELLESLLNMSAAIANPNVIHGPADPRLRLARICYDHLAGELGVALYDSLSRQDLIVHEGGETKITAAGMTFFAKRGVEHSLLGAPDDVFDVPKSRQSRRPLCKSCLDWSERRSHLAGVLGQWVLKDILAKGWAEKALDTRALQFSSRGLKSFRADYGIESK</sequence>
<organism evidence="2 3">
    <name type="scientific">Shewanella baltica (strain OS155 / ATCC BAA-1091)</name>
    <dbReference type="NCBI Taxonomy" id="325240"/>
    <lineage>
        <taxon>Bacteria</taxon>
        <taxon>Pseudomonadati</taxon>
        <taxon>Pseudomonadota</taxon>
        <taxon>Gammaproteobacteria</taxon>
        <taxon>Alteromonadales</taxon>
        <taxon>Shewanellaceae</taxon>
        <taxon>Shewanella</taxon>
    </lineage>
</organism>
<dbReference type="HOGENOM" id="CLU_077964_0_1_6"/>
<dbReference type="CDD" id="cd00090">
    <property type="entry name" value="HTH_ARSR"/>
    <property type="match status" value="1"/>
</dbReference>
<dbReference type="PROSITE" id="PS50987">
    <property type="entry name" value="HTH_ARSR_2"/>
    <property type="match status" value="1"/>
</dbReference>
<dbReference type="GO" id="GO:0046686">
    <property type="term" value="P:response to cadmium ion"/>
    <property type="evidence" value="ECO:0007669"/>
    <property type="project" value="TreeGrafter"/>
</dbReference>
<dbReference type="STRING" id="325240.Sbal_0204"/>
<dbReference type="InterPro" id="IPR036390">
    <property type="entry name" value="WH_DNA-bd_sf"/>
</dbReference>
<keyword evidence="3" id="KW-1185">Reference proteome</keyword>
<reference evidence="2 3" key="1">
    <citation type="submission" date="2007-02" db="EMBL/GenBank/DDBJ databases">
        <title>Complete sequence of chromosome of Shewanella baltica OS155.</title>
        <authorList>
            <consortium name="US DOE Joint Genome Institute"/>
            <person name="Copeland A."/>
            <person name="Lucas S."/>
            <person name="Lapidus A."/>
            <person name="Barry K."/>
            <person name="Detter J.C."/>
            <person name="Glavina del Rio T."/>
            <person name="Hammon N."/>
            <person name="Israni S."/>
            <person name="Dalin E."/>
            <person name="Tice H."/>
            <person name="Pitluck S."/>
            <person name="Sims D.R."/>
            <person name="Brettin T."/>
            <person name="Bruce D."/>
            <person name="Han C."/>
            <person name="Tapia R."/>
            <person name="Brainard J."/>
            <person name="Schmutz J."/>
            <person name="Larimer F."/>
            <person name="Land M."/>
            <person name="Hauser L."/>
            <person name="Kyrpides N."/>
            <person name="Mikhailova N."/>
            <person name="Brettar I."/>
            <person name="Klappenbach J."/>
            <person name="Konstantinidis K."/>
            <person name="Rodrigues J."/>
            <person name="Tiedje J."/>
            <person name="Richardson P."/>
        </authorList>
    </citation>
    <scope>NUCLEOTIDE SEQUENCE [LARGE SCALE GENOMIC DNA]</scope>
    <source>
        <strain evidence="3">OS155 / ATCC BAA-1091</strain>
    </source>
</reference>